<dbReference type="InterPro" id="IPR052159">
    <property type="entry name" value="Competence_DNA_uptake"/>
</dbReference>
<accession>A0A1M7EN55</accession>
<dbReference type="EMBL" id="FRCP01000005">
    <property type="protein sequence ID" value="SHL92849.1"/>
    <property type="molecule type" value="Genomic_DNA"/>
</dbReference>
<evidence type="ECO:0000313" key="3">
    <source>
        <dbReference type="Proteomes" id="UP000184038"/>
    </source>
</evidence>
<proteinExistence type="predicted"/>
<dbReference type="PANTHER" id="PTHR30619">
    <property type="entry name" value="DNA INTERNALIZATION/COMPETENCE PROTEIN COMEC/REC2"/>
    <property type="match status" value="1"/>
</dbReference>
<dbReference type="CDD" id="cd07731">
    <property type="entry name" value="ComA-like_MBL-fold"/>
    <property type="match status" value="1"/>
</dbReference>
<dbReference type="InterPro" id="IPR035681">
    <property type="entry name" value="ComA-like_MBL"/>
</dbReference>
<evidence type="ECO:0000259" key="1">
    <source>
        <dbReference type="SMART" id="SM00849"/>
    </source>
</evidence>
<evidence type="ECO:0000313" key="2">
    <source>
        <dbReference type="EMBL" id="SHL92849.1"/>
    </source>
</evidence>
<organism evidence="2 3">
    <name type="scientific">Anaerosporobacter mobilis DSM 15930</name>
    <dbReference type="NCBI Taxonomy" id="1120996"/>
    <lineage>
        <taxon>Bacteria</taxon>
        <taxon>Bacillati</taxon>
        <taxon>Bacillota</taxon>
        <taxon>Clostridia</taxon>
        <taxon>Lachnospirales</taxon>
        <taxon>Lachnospiraceae</taxon>
        <taxon>Anaerosporobacter</taxon>
    </lineage>
</organism>
<dbReference type="InterPro" id="IPR036866">
    <property type="entry name" value="RibonucZ/Hydroxyglut_hydro"/>
</dbReference>
<dbReference type="InterPro" id="IPR001279">
    <property type="entry name" value="Metallo-B-lactamas"/>
</dbReference>
<dbReference type="PANTHER" id="PTHR30619:SF1">
    <property type="entry name" value="RECOMBINATION PROTEIN 2"/>
    <property type="match status" value="1"/>
</dbReference>
<sequence>MSKLFYFHKQKRKLMIAMTIILIGSSYLCYSTKDDSFFNNQEKSTIQSNTEYDADIDGKKLVSVHFLDIGKADSILIKIDDKAVLIDSGTSQKAKVIIEYLKRQDVTKFEYAIATHCDKDHVGGMSDILKEFPTDVLLMSSRGKNTKPYIAMMNTATKLKVTQLIPKVRTIFYVEGVKFTVLAPGDKAMAAGTANESSIVLMMQYGKKKFLFMGDAMEVSEKEMLAGGYDLQADVIKVGHHGDTRSSGEKFLDAVDPAVAVITCDEGDGTSLPEKETLEVISKQRILLYRTDKDGTIVMTTNGVDIKIEKSNRG</sequence>
<dbReference type="STRING" id="1120996.SAMN02746066_00066"/>
<keyword evidence="3" id="KW-1185">Reference proteome</keyword>
<feature type="domain" description="Metallo-beta-lactamase" evidence="1">
    <location>
        <begin position="71"/>
        <end position="266"/>
    </location>
</feature>
<gene>
    <name evidence="2" type="ORF">SAMN02746066_00066</name>
</gene>
<dbReference type="Gene3D" id="3.60.15.10">
    <property type="entry name" value="Ribonuclease Z/Hydroxyacylglutathione hydrolase-like"/>
    <property type="match status" value="1"/>
</dbReference>
<dbReference type="OrthoDB" id="9783680at2"/>
<dbReference type="SUPFAM" id="SSF56281">
    <property type="entry name" value="Metallo-hydrolase/oxidoreductase"/>
    <property type="match status" value="1"/>
</dbReference>
<protein>
    <submittedName>
        <fullName evidence="2">Metal-dependent hydrolase, beta-lactamase superfamily II</fullName>
    </submittedName>
</protein>
<dbReference type="Proteomes" id="UP000184038">
    <property type="component" value="Unassembled WGS sequence"/>
</dbReference>
<dbReference type="RefSeq" id="WP_073281601.1">
    <property type="nucleotide sequence ID" value="NZ_FRCP01000005.1"/>
</dbReference>
<reference evidence="2 3" key="1">
    <citation type="submission" date="2016-11" db="EMBL/GenBank/DDBJ databases">
        <authorList>
            <person name="Jaros S."/>
            <person name="Januszkiewicz K."/>
            <person name="Wedrychowicz H."/>
        </authorList>
    </citation>
    <scope>NUCLEOTIDE SEQUENCE [LARGE SCALE GENOMIC DNA]</scope>
    <source>
        <strain evidence="2 3">DSM 15930</strain>
    </source>
</reference>
<dbReference type="AlphaFoldDB" id="A0A1M7EN55"/>
<dbReference type="Pfam" id="PF00753">
    <property type="entry name" value="Lactamase_B"/>
    <property type="match status" value="1"/>
</dbReference>
<dbReference type="GO" id="GO:0016787">
    <property type="term" value="F:hydrolase activity"/>
    <property type="evidence" value="ECO:0007669"/>
    <property type="project" value="UniProtKB-KW"/>
</dbReference>
<dbReference type="SMART" id="SM00849">
    <property type="entry name" value="Lactamase_B"/>
    <property type="match status" value="1"/>
</dbReference>
<keyword evidence="2" id="KW-0378">Hydrolase</keyword>
<name>A0A1M7EN55_9FIRM</name>